<feature type="active site" description="Nucleophile" evidence="5">
    <location>
        <position position="35"/>
    </location>
</feature>
<keyword evidence="2 6" id="KW-1015">Disulfide bond</keyword>
<dbReference type="Ensembl" id="ENSNMLT00000036184.1">
    <property type="protein sequence ID" value="ENSNMLP00000032496.1"/>
    <property type="gene ID" value="ENSNMLG00000020292.1"/>
</dbReference>
<dbReference type="SUPFAM" id="SSF52833">
    <property type="entry name" value="Thioredoxin-like"/>
    <property type="match status" value="1"/>
</dbReference>
<evidence type="ECO:0000256" key="3">
    <source>
        <dbReference type="ARBA" id="ARBA00023284"/>
    </source>
</evidence>
<dbReference type="GO" id="GO:0015035">
    <property type="term" value="F:protein-disulfide reductase activity"/>
    <property type="evidence" value="ECO:0007669"/>
    <property type="project" value="InterPro"/>
</dbReference>
<dbReference type="Gene3D" id="3.40.30.10">
    <property type="entry name" value="Glutaredoxin"/>
    <property type="match status" value="1"/>
</dbReference>
<dbReference type="CDD" id="cd02947">
    <property type="entry name" value="TRX_family"/>
    <property type="match status" value="1"/>
</dbReference>
<evidence type="ECO:0000259" key="7">
    <source>
        <dbReference type="PROSITE" id="PS51352"/>
    </source>
</evidence>
<evidence type="ECO:0000256" key="5">
    <source>
        <dbReference type="PIRSR" id="PIRSR000077-1"/>
    </source>
</evidence>
<comment type="similarity">
    <text evidence="4">Belongs to the thioredoxin family.</text>
</comment>
<dbReference type="AlphaFoldDB" id="A0A8C6U661"/>
<dbReference type="FunFam" id="3.40.30.10:FF:000245">
    <property type="entry name" value="Thioredoxin"/>
    <property type="match status" value="1"/>
</dbReference>
<dbReference type="InterPro" id="IPR017937">
    <property type="entry name" value="Thioredoxin_CS"/>
</dbReference>
<feature type="site" description="Deprotonates C-terminal active site Cys" evidence="5">
    <location>
        <position position="26"/>
    </location>
</feature>
<organism evidence="8 9">
    <name type="scientific">Neogobius melanostomus</name>
    <name type="common">round goby</name>
    <dbReference type="NCBI Taxonomy" id="47308"/>
    <lineage>
        <taxon>Eukaryota</taxon>
        <taxon>Metazoa</taxon>
        <taxon>Chordata</taxon>
        <taxon>Craniata</taxon>
        <taxon>Vertebrata</taxon>
        <taxon>Euteleostomi</taxon>
        <taxon>Actinopterygii</taxon>
        <taxon>Neopterygii</taxon>
        <taxon>Teleostei</taxon>
        <taxon>Neoteleostei</taxon>
        <taxon>Acanthomorphata</taxon>
        <taxon>Gobiaria</taxon>
        <taxon>Gobiiformes</taxon>
        <taxon>Gobioidei</taxon>
        <taxon>Gobiidae</taxon>
        <taxon>Benthophilinae</taxon>
        <taxon>Neogobiini</taxon>
        <taxon>Neogobius</taxon>
    </lineage>
</organism>
<dbReference type="PANTHER" id="PTHR46115">
    <property type="entry name" value="THIOREDOXIN-LIKE PROTEIN 1"/>
    <property type="match status" value="1"/>
</dbReference>
<dbReference type="InterPro" id="IPR005746">
    <property type="entry name" value="Thioredoxin"/>
</dbReference>
<feature type="domain" description="Thioredoxin" evidence="7">
    <location>
        <begin position="1"/>
        <end position="105"/>
    </location>
</feature>
<evidence type="ECO:0000313" key="9">
    <source>
        <dbReference type="Proteomes" id="UP000694523"/>
    </source>
</evidence>
<evidence type="ECO:0000256" key="1">
    <source>
        <dbReference type="ARBA" id="ARBA00022799"/>
    </source>
</evidence>
<dbReference type="PROSITE" id="PS51352">
    <property type="entry name" value="THIOREDOXIN_2"/>
    <property type="match status" value="1"/>
</dbReference>
<accession>A0A8C6U661</accession>
<dbReference type="Proteomes" id="UP000694523">
    <property type="component" value="Unplaced"/>
</dbReference>
<evidence type="ECO:0000256" key="2">
    <source>
        <dbReference type="ARBA" id="ARBA00023157"/>
    </source>
</evidence>
<reference evidence="8" key="2">
    <citation type="submission" date="2025-09" db="UniProtKB">
        <authorList>
            <consortium name="Ensembl"/>
        </authorList>
    </citation>
    <scope>IDENTIFICATION</scope>
</reference>
<evidence type="ECO:0000256" key="6">
    <source>
        <dbReference type="PIRSR" id="PIRSR000077-4"/>
    </source>
</evidence>
<feature type="disulfide bond" description="Redox-active" evidence="6">
    <location>
        <begin position="32"/>
        <end position="35"/>
    </location>
</feature>
<evidence type="ECO:0000313" key="8">
    <source>
        <dbReference type="Ensembl" id="ENSNMLP00000032496.1"/>
    </source>
</evidence>
<evidence type="ECO:0000256" key="4">
    <source>
        <dbReference type="PIRNR" id="PIRNR000077"/>
    </source>
</evidence>
<feature type="active site" description="Nucleophile" evidence="5">
    <location>
        <position position="32"/>
    </location>
</feature>
<reference evidence="8" key="1">
    <citation type="submission" date="2025-08" db="UniProtKB">
        <authorList>
            <consortium name="Ensembl"/>
        </authorList>
    </citation>
    <scope>IDENTIFICATION</scope>
</reference>
<dbReference type="PROSITE" id="PS00194">
    <property type="entry name" value="THIOREDOXIN_1"/>
    <property type="match status" value="1"/>
</dbReference>
<dbReference type="InterPro" id="IPR036249">
    <property type="entry name" value="Thioredoxin-like_sf"/>
</dbReference>
<keyword evidence="1" id="KW-0702">S-nitrosylation</keyword>
<dbReference type="PRINTS" id="PR00421">
    <property type="entry name" value="THIOREDOXIN"/>
</dbReference>
<dbReference type="InterPro" id="IPR013766">
    <property type="entry name" value="Thioredoxin_domain"/>
</dbReference>
<keyword evidence="9" id="KW-1185">Reference proteome</keyword>
<sequence length="105" mass="11457">MVKYVLSESELQAELGSAGNKLVVIDFTAKWCPPCKAIAPEFEKLAGQHKDVVFLKVDIDDAKELSAKHGIRSVPTFLFFKGGAKVDTMSGADLNGLKARILKHK</sequence>
<feature type="site" description="Contributes to redox potential value" evidence="5">
    <location>
        <position position="34"/>
    </location>
</feature>
<proteinExistence type="inferred from homology"/>
<name>A0A8C6U661_9GOBI</name>
<protein>
    <recommendedName>
        <fullName evidence="4">Thioredoxin</fullName>
    </recommendedName>
</protein>
<feature type="site" description="Contributes to redox potential value" evidence="5">
    <location>
        <position position="33"/>
    </location>
</feature>
<dbReference type="PIRSF" id="PIRSF000077">
    <property type="entry name" value="Thioredoxin"/>
    <property type="match status" value="1"/>
</dbReference>
<dbReference type="Pfam" id="PF00085">
    <property type="entry name" value="Thioredoxin"/>
    <property type="match status" value="1"/>
</dbReference>
<keyword evidence="3 6" id="KW-0676">Redox-active center</keyword>